<evidence type="ECO:0000313" key="4">
    <source>
        <dbReference type="EMBL" id="PNF33238.1"/>
    </source>
</evidence>
<keyword evidence="5" id="KW-1185">Reference proteome</keyword>
<evidence type="ECO:0000256" key="3">
    <source>
        <dbReference type="SAM" id="SignalP"/>
    </source>
</evidence>
<sequence length="370" mass="41115">MTVLVVLLALVGIAQGLPQCRDEDNNPVDWYVLYKLPRNKESSSTLIQNGVAYAYITSDSVSRGWILSNSSINDTKSMPGNTLELLYNSSDVFKANSLLWALYNDQVPGKTYSSDQGHTKGVVISETDGGFWLVHSVPYFPPIPGNVTTSGTDSDSGGYSYPSTGLRYGQSFLCISLSASQLDLVGTQLTYNQPWIYSYNVPEDLERHLPHLAAAARSVRVRVAPWHHLQEITSLAGQAFYSFAKAVKFNKELYFDWVAPALQTDLLVETWRNGKGKLPSSCNSTFTVQDISSVTVDAANIRFKSTEDHSKWAAAYEDDNTENDWVCIGDINRMESQERRGGGTVCINHPKLWQKYWNIVSSIDPCPANQ</sequence>
<dbReference type="InterPro" id="IPR004947">
    <property type="entry name" value="DNase_II"/>
</dbReference>
<evidence type="ECO:0000256" key="2">
    <source>
        <dbReference type="ARBA" id="ARBA00022801"/>
    </source>
</evidence>
<comment type="caution">
    <text evidence="4">The sequence shown here is derived from an EMBL/GenBank/DDBJ whole genome shotgun (WGS) entry which is preliminary data.</text>
</comment>
<feature type="chain" id="PRO_5014352406" evidence="3">
    <location>
        <begin position="17"/>
        <end position="370"/>
    </location>
</feature>
<dbReference type="CDD" id="cd09120">
    <property type="entry name" value="PLDc_DNaseII_1"/>
    <property type="match status" value="1"/>
</dbReference>
<dbReference type="EMBL" id="NEVH01009381">
    <property type="protein sequence ID" value="PNF33238.1"/>
    <property type="molecule type" value="Genomic_DNA"/>
</dbReference>
<proteinExistence type="inferred from homology"/>
<dbReference type="AlphaFoldDB" id="A0A2J7QXD5"/>
<dbReference type="GO" id="GO:0004531">
    <property type="term" value="F:deoxyribonuclease II activity"/>
    <property type="evidence" value="ECO:0007669"/>
    <property type="project" value="InterPro"/>
</dbReference>
<accession>A0A2J7QXD5</accession>
<dbReference type="Proteomes" id="UP000235965">
    <property type="component" value="Unassembled WGS sequence"/>
</dbReference>
<dbReference type="GO" id="GO:0006309">
    <property type="term" value="P:apoptotic DNA fragmentation"/>
    <property type="evidence" value="ECO:0007669"/>
    <property type="project" value="TreeGrafter"/>
</dbReference>
<dbReference type="CDD" id="cd09121">
    <property type="entry name" value="PLDc_DNaseII_2"/>
    <property type="match status" value="1"/>
</dbReference>
<keyword evidence="3" id="KW-0732">Signal</keyword>
<comment type="similarity">
    <text evidence="1">Belongs to the DNase II family.</text>
</comment>
<dbReference type="InParanoid" id="A0A2J7QXD5"/>
<dbReference type="STRING" id="105785.A0A2J7QXD5"/>
<gene>
    <name evidence="4" type="primary">DNASE2</name>
    <name evidence="4" type="ORF">B7P43_G10601</name>
</gene>
<protein>
    <submittedName>
        <fullName evidence="4">Deoxyribonuclease-2-alpha</fullName>
    </submittedName>
</protein>
<dbReference type="PANTHER" id="PTHR10858">
    <property type="entry name" value="DEOXYRIBONUCLEASE II"/>
    <property type="match status" value="1"/>
</dbReference>
<evidence type="ECO:0000313" key="5">
    <source>
        <dbReference type="Proteomes" id="UP000235965"/>
    </source>
</evidence>
<dbReference type="OrthoDB" id="10261598at2759"/>
<keyword evidence="2" id="KW-0378">Hydrolase</keyword>
<organism evidence="4 5">
    <name type="scientific">Cryptotermes secundus</name>
    <dbReference type="NCBI Taxonomy" id="105785"/>
    <lineage>
        <taxon>Eukaryota</taxon>
        <taxon>Metazoa</taxon>
        <taxon>Ecdysozoa</taxon>
        <taxon>Arthropoda</taxon>
        <taxon>Hexapoda</taxon>
        <taxon>Insecta</taxon>
        <taxon>Pterygota</taxon>
        <taxon>Neoptera</taxon>
        <taxon>Polyneoptera</taxon>
        <taxon>Dictyoptera</taxon>
        <taxon>Blattodea</taxon>
        <taxon>Blattoidea</taxon>
        <taxon>Termitoidae</taxon>
        <taxon>Kalotermitidae</taxon>
        <taxon>Cryptotermitinae</taxon>
        <taxon>Cryptotermes</taxon>
    </lineage>
</organism>
<evidence type="ECO:0000256" key="1">
    <source>
        <dbReference type="ARBA" id="ARBA00007527"/>
    </source>
</evidence>
<reference evidence="4 5" key="1">
    <citation type="submission" date="2017-12" db="EMBL/GenBank/DDBJ databases">
        <title>Hemimetabolous genomes reveal molecular basis of termite eusociality.</title>
        <authorList>
            <person name="Harrison M.C."/>
            <person name="Jongepier E."/>
            <person name="Robertson H.M."/>
            <person name="Arning N."/>
            <person name="Bitard-Feildel T."/>
            <person name="Chao H."/>
            <person name="Childers C.P."/>
            <person name="Dinh H."/>
            <person name="Doddapaneni H."/>
            <person name="Dugan S."/>
            <person name="Gowin J."/>
            <person name="Greiner C."/>
            <person name="Han Y."/>
            <person name="Hu H."/>
            <person name="Hughes D.S.T."/>
            <person name="Huylmans A.-K."/>
            <person name="Kemena C."/>
            <person name="Kremer L.P.M."/>
            <person name="Lee S.L."/>
            <person name="Lopez-Ezquerra A."/>
            <person name="Mallet L."/>
            <person name="Monroy-Kuhn J.M."/>
            <person name="Moser A."/>
            <person name="Murali S.C."/>
            <person name="Muzny D.M."/>
            <person name="Otani S."/>
            <person name="Piulachs M.-D."/>
            <person name="Poelchau M."/>
            <person name="Qu J."/>
            <person name="Schaub F."/>
            <person name="Wada-Katsumata A."/>
            <person name="Worley K.C."/>
            <person name="Xie Q."/>
            <person name="Ylla G."/>
            <person name="Poulsen M."/>
            <person name="Gibbs R.A."/>
            <person name="Schal C."/>
            <person name="Richards S."/>
            <person name="Belles X."/>
            <person name="Korb J."/>
            <person name="Bornberg-Bauer E."/>
        </authorList>
    </citation>
    <scope>NUCLEOTIDE SEQUENCE [LARGE SCALE GENOMIC DNA]</scope>
    <source>
        <tissue evidence="4">Whole body</tissue>
    </source>
</reference>
<dbReference type="Pfam" id="PF03265">
    <property type="entry name" value="DNase_II"/>
    <property type="match status" value="1"/>
</dbReference>
<dbReference type="FunCoup" id="A0A2J7QXD5">
    <property type="interactions" value="69"/>
</dbReference>
<name>A0A2J7QXD5_9NEOP</name>
<dbReference type="PANTHER" id="PTHR10858:SF23">
    <property type="entry name" value="DEOXYRIBONUCLEASE II"/>
    <property type="match status" value="1"/>
</dbReference>
<feature type="signal peptide" evidence="3">
    <location>
        <begin position="1"/>
        <end position="16"/>
    </location>
</feature>